<proteinExistence type="predicted"/>
<keyword evidence="2" id="KW-1185">Reference proteome</keyword>
<dbReference type="Proteomes" id="UP001210720">
    <property type="component" value="Unassembled WGS sequence"/>
</dbReference>
<dbReference type="InterPro" id="IPR009959">
    <property type="entry name" value="Cyclase_SnoaL-like"/>
</dbReference>
<dbReference type="SUPFAM" id="SSF54427">
    <property type="entry name" value="NTF2-like"/>
    <property type="match status" value="2"/>
</dbReference>
<dbReference type="Pfam" id="PF07366">
    <property type="entry name" value="SnoaL"/>
    <property type="match status" value="1"/>
</dbReference>
<dbReference type="RefSeq" id="WP_271434137.1">
    <property type="nucleotide sequence ID" value="NZ_JAQIOY010000013.1"/>
</dbReference>
<dbReference type="PANTHER" id="PTHR38436:SF1">
    <property type="entry name" value="ESTER CYCLASE"/>
    <property type="match status" value="1"/>
</dbReference>
<dbReference type="Gene3D" id="3.10.450.50">
    <property type="match status" value="2"/>
</dbReference>
<reference evidence="1 2" key="1">
    <citation type="submission" date="2023-01" db="EMBL/GenBank/DDBJ databases">
        <title>Thalassococcus onchidii sp. nov., isolated from a marine invertebrate from the South China Sea.</title>
        <authorList>
            <person name="Xu S."/>
            <person name="Liu Z."/>
            <person name="Xu Y."/>
        </authorList>
    </citation>
    <scope>NUCLEOTIDE SEQUENCE [LARGE SCALE GENOMIC DNA]</scope>
    <source>
        <strain evidence="1 2">KCTC 32084</strain>
    </source>
</reference>
<organism evidence="1 2">
    <name type="scientific">Thalassococcus lentus</name>
    <dbReference type="NCBI Taxonomy" id="1210524"/>
    <lineage>
        <taxon>Bacteria</taxon>
        <taxon>Pseudomonadati</taxon>
        <taxon>Pseudomonadota</taxon>
        <taxon>Alphaproteobacteria</taxon>
        <taxon>Rhodobacterales</taxon>
        <taxon>Roseobacteraceae</taxon>
        <taxon>Thalassococcus</taxon>
    </lineage>
</organism>
<evidence type="ECO:0000313" key="1">
    <source>
        <dbReference type="EMBL" id="MDA7426780.1"/>
    </source>
</evidence>
<evidence type="ECO:0000313" key="2">
    <source>
        <dbReference type="Proteomes" id="UP001210720"/>
    </source>
</evidence>
<gene>
    <name evidence="1" type="ORF">PFY00_18760</name>
</gene>
<name>A0ABT4XXT1_9RHOB</name>
<protein>
    <submittedName>
        <fullName evidence="1">Ester cyclase</fullName>
    </submittedName>
</protein>
<dbReference type="PANTHER" id="PTHR38436">
    <property type="entry name" value="POLYKETIDE CYCLASE SNOAL-LIKE DOMAIN"/>
    <property type="match status" value="1"/>
</dbReference>
<dbReference type="InterPro" id="IPR032710">
    <property type="entry name" value="NTF2-like_dom_sf"/>
</dbReference>
<comment type="caution">
    <text evidence="1">The sequence shown here is derived from an EMBL/GenBank/DDBJ whole genome shotgun (WGS) entry which is preliminary data.</text>
</comment>
<dbReference type="EMBL" id="JAQIOY010000013">
    <property type="protein sequence ID" value="MDA7426780.1"/>
    <property type="molecule type" value="Genomic_DNA"/>
</dbReference>
<sequence>MTVTQDVLENRGLGEPLKRYVHPQAVLRAGDGIRYGADGFSDMALAFLAACPNAQMLTEDIIWSGAPQVGLLGSQRMLVMATHHGAGQWGEPTGKSLRFRVFCDSYAKDNRISEVWQVRDTAAILHQIGQTPQEWARRQLAAGQLSEEHLGTEPNVQGYYTGAGNADQWGAAFADFLQSVMLGAFSRFPEQYDRACQLDYPGMKPAFGTVAAEAFWMGLRGSFPSAQFVLHHKIGMEEALLPPRAALRWSLTGKHDGWGLFGTPTGANIHIMGISHAEFGPHGLRREWTLIDELSVWQQIARQSG</sequence>
<accession>A0ABT4XXT1</accession>